<evidence type="ECO:0000259" key="11">
    <source>
        <dbReference type="PROSITE" id="PS50023"/>
    </source>
</evidence>
<evidence type="ECO:0000256" key="7">
    <source>
        <dbReference type="ARBA" id="ARBA00023212"/>
    </source>
</evidence>
<reference evidence="13" key="1">
    <citation type="submission" date="2020-07" db="EMBL/GenBank/DDBJ databases">
        <title>A long reads based de novo assembly of the rainbow trout Arlee double haploid line genome.</title>
        <authorList>
            <person name="Gao G."/>
            <person name="Palti Y."/>
        </authorList>
    </citation>
    <scope>NUCLEOTIDE SEQUENCE [LARGE SCALE GENOMIC DNA]</scope>
</reference>
<dbReference type="Pfam" id="PF00595">
    <property type="entry name" value="PDZ"/>
    <property type="match status" value="1"/>
</dbReference>
<feature type="domain" description="LIM zinc-binding" evidence="11">
    <location>
        <begin position="249"/>
        <end position="307"/>
    </location>
</feature>
<dbReference type="GO" id="GO:0030018">
    <property type="term" value="C:Z disc"/>
    <property type="evidence" value="ECO:0007669"/>
    <property type="project" value="TreeGrafter"/>
</dbReference>
<dbReference type="SUPFAM" id="SSF50156">
    <property type="entry name" value="PDZ domain-like"/>
    <property type="match status" value="1"/>
</dbReference>
<dbReference type="PROSITE" id="PS50023">
    <property type="entry name" value="LIM_DOMAIN_2"/>
    <property type="match status" value="2"/>
</dbReference>
<comment type="subcellular location">
    <subcellularLocation>
        <location evidence="1">Cytoplasm</location>
        <location evidence="1">Cytoskeleton</location>
    </subcellularLocation>
</comment>
<dbReference type="InterPro" id="IPR050604">
    <property type="entry name" value="PDZ-LIM_domain"/>
</dbReference>
<dbReference type="GO" id="GO:0051371">
    <property type="term" value="F:muscle alpha-actinin binding"/>
    <property type="evidence" value="ECO:0007669"/>
    <property type="project" value="TreeGrafter"/>
</dbReference>
<sequence length="676" mass="74395">MSGDHHNDKEAMSIYCITLNGPAPWGFRLQGGKDFSMPLTVSRLTPGGKAAQAGVGVGDWVVSIGETNAEDMTHVEAQNKIRAAEESLTLTLSKAFHAGGDQKDSLAPASAQPKYSFAPSTAINKMARPFTPGGGNTVIKPVTYAPKVNTPVPVSMLQPHNGIKASRSPAKAQTQAADKPDASKAPVNSGPKVRPPWVTDPGFADRYAPDKTSTVLTQHRQPAQPTPMQNRSSILQAAQQAPEDSGRTPLCGACKKIIRGRYLVALGQSWHPEEFQCSQCKVMLDEGGFFEEKGSIFCSKCYDNRYAPNCAKCKKIIIGDIMHALKMTYHVQCFMCAACKSPIRNQAFYMEEGEPYCEKDYEKMFGTKCHGCDFKIDAGDRFLEALGYSWHDTCFVCAVSLLIHLDLCLCHLYLHSSLPVYLTSFSIRLYLSTSPPSPFVSTCLPHLLLHSSLHVYLTSISIHLYLSTSPPSPFISTCLPHLHLHSSLPVYLTSISIRLYLFTSPPSPFVSTCLPHLHLHSSLPVYLTSISIRLYLCLPHLHLHSSLPLFTSPPSPFVSTCLPHLHLHSSLPVYLTSISIRLYLFTSPPSPFVSTCLPHLHLIRLYLSTSPPSPFVSTCLPHLHLHSSLPLFTSPPSPFVSTSVYLTSISICLYLGLCHLYLQLKSEVYLHLGWSH</sequence>
<dbReference type="Ensembl" id="ENSOMYT00000126214.1">
    <property type="protein sequence ID" value="ENSOMYP00000132755.1"/>
    <property type="gene ID" value="ENSOMYG00000037868.2"/>
</dbReference>
<reference evidence="13" key="2">
    <citation type="submission" date="2025-08" db="UniProtKB">
        <authorList>
            <consortium name="Ensembl"/>
        </authorList>
    </citation>
    <scope>IDENTIFICATION</scope>
</reference>
<evidence type="ECO:0000256" key="4">
    <source>
        <dbReference type="ARBA" id="ARBA00022737"/>
    </source>
</evidence>
<evidence type="ECO:0000256" key="1">
    <source>
        <dbReference type="ARBA" id="ARBA00004245"/>
    </source>
</evidence>
<dbReference type="GO" id="GO:0030036">
    <property type="term" value="P:actin cytoskeleton organization"/>
    <property type="evidence" value="ECO:0007669"/>
    <property type="project" value="TreeGrafter"/>
</dbReference>
<keyword evidence="4" id="KW-0677">Repeat</keyword>
<dbReference type="FunFam" id="2.10.110.10:FF:000014">
    <property type="entry name" value="PDZ and LIM domain protein 5"/>
    <property type="match status" value="1"/>
</dbReference>
<feature type="domain" description="PDZ" evidence="12">
    <location>
        <begin position="20"/>
        <end position="96"/>
    </location>
</feature>
<dbReference type="GO" id="GO:0061061">
    <property type="term" value="P:muscle structure development"/>
    <property type="evidence" value="ECO:0007669"/>
    <property type="project" value="TreeGrafter"/>
</dbReference>
<dbReference type="SUPFAM" id="SSF57716">
    <property type="entry name" value="Glucocorticoid receptor-like (DNA-binding domain)"/>
    <property type="match status" value="3"/>
</dbReference>
<keyword evidence="3 9" id="KW-0479">Metal-binding</keyword>
<evidence type="ECO:0000259" key="12">
    <source>
        <dbReference type="PROSITE" id="PS50106"/>
    </source>
</evidence>
<keyword evidence="7" id="KW-0206">Cytoskeleton</keyword>
<evidence type="ECO:0000313" key="14">
    <source>
        <dbReference type="Proteomes" id="UP000694395"/>
    </source>
</evidence>
<dbReference type="GO" id="GO:0046872">
    <property type="term" value="F:metal ion binding"/>
    <property type="evidence" value="ECO:0007669"/>
    <property type="project" value="UniProtKB-KW"/>
</dbReference>
<dbReference type="Pfam" id="PF00412">
    <property type="entry name" value="LIM"/>
    <property type="match status" value="2"/>
</dbReference>
<keyword evidence="14" id="KW-1185">Reference proteome</keyword>
<evidence type="ECO:0000256" key="5">
    <source>
        <dbReference type="ARBA" id="ARBA00022833"/>
    </source>
</evidence>
<reference evidence="13" key="3">
    <citation type="submission" date="2025-09" db="UniProtKB">
        <authorList>
            <consortium name="Ensembl"/>
        </authorList>
    </citation>
    <scope>IDENTIFICATION</scope>
</reference>
<dbReference type="Gene3D" id="2.10.110.10">
    <property type="entry name" value="Cysteine Rich Protein"/>
    <property type="match status" value="3"/>
</dbReference>
<dbReference type="SMART" id="SM00132">
    <property type="entry name" value="LIM"/>
    <property type="match status" value="3"/>
</dbReference>
<dbReference type="GeneTree" id="ENSGT00940000159626"/>
<dbReference type="CDD" id="cd06753">
    <property type="entry name" value="PDZ_PDLIM-like"/>
    <property type="match status" value="1"/>
</dbReference>
<dbReference type="GO" id="GO:0001725">
    <property type="term" value="C:stress fiber"/>
    <property type="evidence" value="ECO:0007669"/>
    <property type="project" value="TreeGrafter"/>
</dbReference>
<feature type="domain" description="LIM zinc-binding" evidence="11">
    <location>
        <begin position="308"/>
        <end position="367"/>
    </location>
</feature>
<keyword evidence="2" id="KW-0963">Cytoplasm</keyword>
<evidence type="ECO:0000256" key="9">
    <source>
        <dbReference type="PROSITE-ProRule" id="PRU00125"/>
    </source>
</evidence>
<dbReference type="GO" id="GO:0005912">
    <property type="term" value="C:adherens junction"/>
    <property type="evidence" value="ECO:0007669"/>
    <property type="project" value="TreeGrafter"/>
</dbReference>
<evidence type="ECO:0000256" key="2">
    <source>
        <dbReference type="ARBA" id="ARBA00022490"/>
    </source>
</evidence>
<dbReference type="GO" id="GO:0007507">
    <property type="term" value="P:heart development"/>
    <property type="evidence" value="ECO:0007669"/>
    <property type="project" value="TreeGrafter"/>
</dbReference>
<dbReference type="InterPro" id="IPR001478">
    <property type="entry name" value="PDZ"/>
</dbReference>
<evidence type="ECO:0000256" key="8">
    <source>
        <dbReference type="ARBA" id="ARBA00039368"/>
    </source>
</evidence>
<evidence type="ECO:0000313" key="13">
    <source>
        <dbReference type="Ensembl" id="ENSOMYP00000132755.1"/>
    </source>
</evidence>
<dbReference type="FunFam" id="2.30.42.10:FF:000019">
    <property type="entry name" value="LIM domain binding 3 isoform 1"/>
    <property type="match status" value="1"/>
</dbReference>
<evidence type="ECO:0000256" key="10">
    <source>
        <dbReference type="SAM" id="MobiDB-lite"/>
    </source>
</evidence>
<keyword evidence="6 9" id="KW-0440">LIM domain</keyword>
<organism evidence="13 14">
    <name type="scientific">Oncorhynchus mykiss</name>
    <name type="common">Rainbow trout</name>
    <name type="synonym">Salmo gairdneri</name>
    <dbReference type="NCBI Taxonomy" id="8022"/>
    <lineage>
        <taxon>Eukaryota</taxon>
        <taxon>Metazoa</taxon>
        <taxon>Chordata</taxon>
        <taxon>Craniata</taxon>
        <taxon>Vertebrata</taxon>
        <taxon>Euteleostomi</taxon>
        <taxon>Actinopterygii</taxon>
        <taxon>Neopterygii</taxon>
        <taxon>Teleostei</taxon>
        <taxon>Protacanthopterygii</taxon>
        <taxon>Salmoniformes</taxon>
        <taxon>Salmonidae</taxon>
        <taxon>Salmoninae</taxon>
        <taxon>Oncorhynchus</taxon>
    </lineage>
</organism>
<dbReference type="InterPro" id="IPR036034">
    <property type="entry name" value="PDZ_sf"/>
</dbReference>
<evidence type="ECO:0000256" key="3">
    <source>
        <dbReference type="ARBA" id="ARBA00022723"/>
    </source>
</evidence>
<dbReference type="Proteomes" id="UP000694395">
    <property type="component" value="Chromosome 14"/>
</dbReference>
<name>A0A8K9XGZ9_ONCMY</name>
<protein>
    <recommendedName>
        <fullName evidence="8">PDZ and LIM domain protein 7</fullName>
    </recommendedName>
</protein>
<dbReference type="PROSITE" id="PS00478">
    <property type="entry name" value="LIM_DOMAIN_1"/>
    <property type="match status" value="1"/>
</dbReference>
<dbReference type="SMART" id="SM00228">
    <property type="entry name" value="PDZ"/>
    <property type="match status" value="1"/>
</dbReference>
<dbReference type="GO" id="GO:0003779">
    <property type="term" value="F:actin binding"/>
    <property type="evidence" value="ECO:0007669"/>
    <property type="project" value="TreeGrafter"/>
</dbReference>
<dbReference type="PANTHER" id="PTHR24214:SF0">
    <property type="entry name" value="PDZ AND LIM DOMAIN PROTEIN 7"/>
    <property type="match status" value="1"/>
</dbReference>
<dbReference type="PROSITE" id="PS50106">
    <property type="entry name" value="PDZ"/>
    <property type="match status" value="1"/>
</dbReference>
<keyword evidence="5 9" id="KW-0862">Zinc</keyword>
<evidence type="ECO:0000256" key="6">
    <source>
        <dbReference type="ARBA" id="ARBA00023038"/>
    </source>
</evidence>
<feature type="region of interest" description="Disordered" evidence="10">
    <location>
        <begin position="158"/>
        <end position="199"/>
    </location>
</feature>
<accession>A0A8K9XGZ9</accession>
<dbReference type="PANTHER" id="PTHR24214">
    <property type="entry name" value="PDZ AND LIM DOMAIN PROTEIN ZASP"/>
    <property type="match status" value="1"/>
</dbReference>
<dbReference type="InterPro" id="IPR001781">
    <property type="entry name" value="Znf_LIM"/>
</dbReference>
<dbReference type="AlphaFoldDB" id="A0A8K9XGZ9"/>
<dbReference type="Gene3D" id="2.30.42.10">
    <property type="match status" value="1"/>
</dbReference>
<dbReference type="FunFam" id="2.10.110.10:FF:000020">
    <property type="entry name" value="PDZ and LIM domain protein 5"/>
    <property type="match status" value="1"/>
</dbReference>
<proteinExistence type="predicted"/>
<dbReference type="GO" id="GO:0031941">
    <property type="term" value="C:filamentous actin"/>
    <property type="evidence" value="ECO:0007669"/>
    <property type="project" value="TreeGrafter"/>
</dbReference>